<reference evidence="2" key="1">
    <citation type="submission" date="2010-08" db="EMBL/GenBank/DDBJ databases">
        <authorList>
            <consortium name="Caenorhabditis japonica Sequencing Consortium"/>
            <person name="Wilson R.K."/>
        </authorList>
    </citation>
    <scope>NUCLEOTIDE SEQUENCE [LARGE SCALE GENOMIC DNA]</scope>
    <source>
        <strain evidence="2">DF5081</strain>
    </source>
</reference>
<name>A0A8R1DRH9_CAEJA</name>
<dbReference type="EnsemblMetazoa" id="CJA09462a.1">
    <property type="protein sequence ID" value="CJA09462a.1"/>
    <property type="gene ID" value="WBGene00128666"/>
</dbReference>
<dbReference type="Proteomes" id="UP000005237">
    <property type="component" value="Unassembled WGS sequence"/>
</dbReference>
<protein>
    <submittedName>
        <fullName evidence="1">Uncharacterized protein</fullName>
    </submittedName>
</protein>
<sequence length="129" mass="14434">MSAKLRAGAFGAVTLLAEWIREMILDIFKAQFVSCLAPRYSCTMRSTLLAILLLLTVSTILSSPYQSYRTYRSPLRDGTFDHASMFRFTDGGSSANLPRDYPYAQVQYGASSPMYVFDGRLYNLASSRS</sequence>
<proteinExistence type="predicted"/>
<evidence type="ECO:0000313" key="2">
    <source>
        <dbReference type="Proteomes" id="UP000005237"/>
    </source>
</evidence>
<organism evidence="1 2">
    <name type="scientific">Caenorhabditis japonica</name>
    <dbReference type="NCBI Taxonomy" id="281687"/>
    <lineage>
        <taxon>Eukaryota</taxon>
        <taxon>Metazoa</taxon>
        <taxon>Ecdysozoa</taxon>
        <taxon>Nematoda</taxon>
        <taxon>Chromadorea</taxon>
        <taxon>Rhabditida</taxon>
        <taxon>Rhabditina</taxon>
        <taxon>Rhabditomorpha</taxon>
        <taxon>Rhabditoidea</taxon>
        <taxon>Rhabditidae</taxon>
        <taxon>Peloderinae</taxon>
        <taxon>Caenorhabditis</taxon>
    </lineage>
</organism>
<evidence type="ECO:0000313" key="1">
    <source>
        <dbReference type="EnsemblMetazoa" id="CJA09462a.1"/>
    </source>
</evidence>
<keyword evidence="2" id="KW-1185">Reference proteome</keyword>
<reference evidence="1" key="2">
    <citation type="submission" date="2022-06" db="UniProtKB">
        <authorList>
            <consortium name="EnsemblMetazoa"/>
        </authorList>
    </citation>
    <scope>IDENTIFICATION</scope>
    <source>
        <strain evidence="1">DF5081</strain>
    </source>
</reference>
<accession>A0A8R1DRH9</accession>
<dbReference type="AlphaFoldDB" id="A0A8R1DRH9"/>